<dbReference type="EMBL" id="CAEZUI010000076">
    <property type="protein sequence ID" value="CAB4598168.1"/>
    <property type="molecule type" value="Genomic_DNA"/>
</dbReference>
<sequence>MSSGEKFQPKSSVISAWVMYIFIAVLVVQNVISSGLLSGAISIVIGGAVAAFFYLVMHRPYIVIGDEEIVIVNPMSTHRFNWLEIESIDTKYTMSVTVGERTINAWAAPATSRIAARKVHAADLKGLNIEIAGTIAPGDLPQSDSGIAAYHARLKWSAARNR</sequence>
<feature type="transmembrane region" description="Helical" evidence="1">
    <location>
        <begin position="38"/>
        <end position="57"/>
    </location>
</feature>
<evidence type="ECO:0000256" key="1">
    <source>
        <dbReference type="SAM" id="Phobius"/>
    </source>
</evidence>
<organism evidence="2">
    <name type="scientific">freshwater metagenome</name>
    <dbReference type="NCBI Taxonomy" id="449393"/>
    <lineage>
        <taxon>unclassified sequences</taxon>
        <taxon>metagenomes</taxon>
        <taxon>ecological metagenomes</taxon>
    </lineage>
</organism>
<reference evidence="2" key="1">
    <citation type="submission" date="2020-05" db="EMBL/GenBank/DDBJ databases">
        <authorList>
            <person name="Chiriac C."/>
            <person name="Salcher M."/>
            <person name="Ghai R."/>
            <person name="Kavagutti S V."/>
        </authorList>
    </citation>
    <scope>NUCLEOTIDE SEQUENCE</scope>
</reference>
<feature type="transmembrane region" description="Helical" evidence="1">
    <location>
        <begin position="12"/>
        <end position="32"/>
    </location>
</feature>
<dbReference type="AlphaFoldDB" id="A0A6J6GMX1"/>
<keyword evidence="1" id="KW-0472">Membrane</keyword>
<keyword evidence="1" id="KW-0812">Transmembrane</keyword>
<keyword evidence="1" id="KW-1133">Transmembrane helix</keyword>
<name>A0A6J6GMX1_9ZZZZ</name>
<evidence type="ECO:0000313" key="2">
    <source>
        <dbReference type="EMBL" id="CAB4598168.1"/>
    </source>
</evidence>
<proteinExistence type="predicted"/>
<accession>A0A6J6GMX1</accession>
<gene>
    <name evidence="2" type="ORF">UFOPK1807_00668</name>
</gene>
<protein>
    <submittedName>
        <fullName evidence="2">Unannotated protein</fullName>
    </submittedName>
</protein>